<protein>
    <submittedName>
        <fullName evidence="2">Uncharacterized protein</fullName>
    </submittedName>
</protein>
<keyword evidence="3" id="KW-1185">Reference proteome</keyword>
<reference evidence="2 3" key="1">
    <citation type="submission" date="2019-02" db="EMBL/GenBank/DDBJ databases">
        <title>Opniocepnalus argus genome.</title>
        <authorList>
            <person name="Zhou C."/>
            <person name="Xiao S."/>
        </authorList>
    </citation>
    <scope>NUCLEOTIDE SEQUENCE [LARGE SCALE GENOMIC DNA]</scope>
    <source>
        <strain evidence="2">OARG1902GOOAL</strain>
        <tissue evidence="2">Muscle</tissue>
    </source>
</reference>
<dbReference type="AlphaFoldDB" id="A0A6G1PIN4"/>
<sequence>MNATPLVREANRLGINTAQQDTDTPDVMTFLLSTPRPLASPTLLMTLRKEGVVPHAAYLPEGQESASSTHTASEVKMRHTQEGVNSFMSSGFVRSVGESAELLNCWQGKRTRNRCFFNWGKCNSADAVRPKLGAASKRCRKTPKERQCESADGCVFTAGENGERPTVFPNRSLLHTDYGIGGGTEPGDDSAKIKPRALPVSLDDDVLIDKYEAAFICRGLSPIVQLIKPLLLSAKLLIFPNRQESDPDQHSRVGPFRSAAARTIAAKITFVLDLKAADVPLTSSSGSGDLAEKKQKNPPPMQKAGPAHTQWMVKRARSKKSQRAAESLLPYPFSYQDVGHLMHFYYKELSCCVAPRRTGHDSVESLPLPGVLVRFSLSCFVKQRQ</sequence>
<organism evidence="2 3">
    <name type="scientific">Channa argus</name>
    <name type="common">Northern snakehead</name>
    <name type="synonym">Ophicephalus argus</name>
    <dbReference type="NCBI Taxonomy" id="215402"/>
    <lineage>
        <taxon>Eukaryota</taxon>
        <taxon>Metazoa</taxon>
        <taxon>Chordata</taxon>
        <taxon>Craniata</taxon>
        <taxon>Vertebrata</taxon>
        <taxon>Euteleostomi</taxon>
        <taxon>Actinopterygii</taxon>
        <taxon>Neopterygii</taxon>
        <taxon>Teleostei</taxon>
        <taxon>Neoteleostei</taxon>
        <taxon>Acanthomorphata</taxon>
        <taxon>Anabantaria</taxon>
        <taxon>Anabantiformes</taxon>
        <taxon>Channoidei</taxon>
        <taxon>Channidae</taxon>
        <taxon>Channa</taxon>
    </lineage>
</organism>
<evidence type="ECO:0000313" key="3">
    <source>
        <dbReference type="Proteomes" id="UP000503349"/>
    </source>
</evidence>
<accession>A0A6G1PIN4</accession>
<gene>
    <name evidence="2" type="ORF">EXN66_Car005863</name>
</gene>
<proteinExistence type="predicted"/>
<dbReference type="EMBL" id="CM015716">
    <property type="protein sequence ID" value="KAF3690191.1"/>
    <property type="molecule type" value="Genomic_DNA"/>
</dbReference>
<dbReference type="Proteomes" id="UP000503349">
    <property type="component" value="Chromosome 5"/>
</dbReference>
<feature type="region of interest" description="Disordered" evidence="1">
    <location>
        <begin position="284"/>
        <end position="309"/>
    </location>
</feature>
<evidence type="ECO:0000313" key="2">
    <source>
        <dbReference type="EMBL" id="KAF3690191.1"/>
    </source>
</evidence>
<name>A0A6G1PIN4_CHAAH</name>
<reference evidence="3" key="2">
    <citation type="submission" date="2019-02" db="EMBL/GenBank/DDBJ databases">
        <title>Opniocepnalus argus Var Kimnra genome.</title>
        <authorList>
            <person name="Zhou C."/>
            <person name="Xiao S."/>
        </authorList>
    </citation>
    <scope>NUCLEOTIDE SEQUENCE [LARGE SCALE GENOMIC DNA]</scope>
</reference>
<evidence type="ECO:0000256" key="1">
    <source>
        <dbReference type="SAM" id="MobiDB-lite"/>
    </source>
</evidence>